<reference evidence="1" key="1">
    <citation type="submission" date="2014-11" db="EMBL/GenBank/DDBJ databases">
        <authorList>
            <person name="Amaro Gonzalez C."/>
        </authorList>
    </citation>
    <scope>NUCLEOTIDE SEQUENCE</scope>
</reference>
<dbReference type="EMBL" id="GBXM01034183">
    <property type="protein sequence ID" value="JAH74394.1"/>
    <property type="molecule type" value="Transcribed_RNA"/>
</dbReference>
<evidence type="ECO:0000313" key="1">
    <source>
        <dbReference type="EMBL" id="JAH74394.1"/>
    </source>
</evidence>
<dbReference type="AlphaFoldDB" id="A0A0E9V8F7"/>
<reference evidence="1" key="2">
    <citation type="journal article" date="2015" name="Fish Shellfish Immunol.">
        <title>Early steps in the European eel (Anguilla anguilla)-Vibrio vulnificus interaction in the gills: Role of the RtxA13 toxin.</title>
        <authorList>
            <person name="Callol A."/>
            <person name="Pajuelo D."/>
            <person name="Ebbesson L."/>
            <person name="Teles M."/>
            <person name="MacKenzie S."/>
            <person name="Amaro C."/>
        </authorList>
    </citation>
    <scope>NUCLEOTIDE SEQUENCE</scope>
</reference>
<proteinExistence type="predicted"/>
<name>A0A0E9V8F7_ANGAN</name>
<protein>
    <submittedName>
        <fullName evidence="1">Uncharacterized protein</fullName>
    </submittedName>
</protein>
<organism evidence="1">
    <name type="scientific">Anguilla anguilla</name>
    <name type="common">European freshwater eel</name>
    <name type="synonym">Muraena anguilla</name>
    <dbReference type="NCBI Taxonomy" id="7936"/>
    <lineage>
        <taxon>Eukaryota</taxon>
        <taxon>Metazoa</taxon>
        <taxon>Chordata</taxon>
        <taxon>Craniata</taxon>
        <taxon>Vertebrata</taxon>
        <taxon>Euteleostomi</taxon>
        <taxon>Actinopterygii</taxon>
        <taxon>Neopterygii</taxon>
        <taxon>Teleostei</taxon>
        <taxon>Anguilliformes</taxon>
        <taxon>Anguillidae</taxon>
        <taxon>Anguilla</taxon>
    </lineage>
</organism>
<sequence length="51" mass="6094">MYWNEHVSQNHKTPGSGLQWNCYSCREGCGETESRRSRCFMLPHYCILKRL</sequence>
<accession>A0A0E9V8F7</accession>